<proteinExistence type="predicted"/>
<dbReference type="EMBL" id="LROM01000071">
    <property type="protein sequence ID" value="OFA03934.1"/>
    <property type="molecule type" value="Genomic_DNA"/>
</dbReference>
<keyword evidence="2" id="KW-1185">Reference proteome</keyword>
<reference evidence="2" key="1">
    <citation type="journal article" date="2016" name="Front. Microbiol.">
        <title>Molecular Keys to the Janthinobacterium and Duganella spp. Interaction with the Plant Pathogen Fusarium graminearum.</title>
        <authorList>
            <person name="Haack F.S."/>
            <person name="Poehlein A."/>
            <person name="Kroger C."/>
            <person name="Voigt C.A."/>
            <person name="Piepenbring M."/>
            <person name="Bode H.B."/>
            <person name="Daniel R."/>
            <person name="Schafer W."/>
            <person name="Streit W.R."/>
        </authorList>
    </citation>
    <scope>NUCLEOTIDE SEQUENCE [LARGE SCALE GENOMIC DNA]</scope>
    <source>
        <strain evidence="2">T54</strain>
    </source>
</reference>
<evidence type="ECO:0000313" key="1">
    <source>
        <dbReference type="EMBL" id="OFA03934.1"/>
    </source>
</evidence>
<accession>A0A1E7WW15</accession>
<gene>
    <name evidence="1" type="ORF">DUPY_17490</name>
</gene>
<protein>
    <submittedName>
        <fullName evidence="1">Uncharacterized protein</fullName>
    </submittedName>
</protein>
<name>A0A1E7WW15_9BURK</name>
<dbReference type="OrthoDB" id="8780413at2"/>
<sequence>MSSSHTYRPDLVSSEIVQTGIELADKNGPASAAAYLSGRGVLEPVINRVLSEPAQRRNMGRLRGKDEHALAEEASRYKFML</sequence>
<organism evidence="1 2">
    <name type="scientific">Duganella phyllosphaerae</name>
    <dbReference type="NCBI Taxonomy" id="762836"/>
    <lineage>
        <taxon>Bacteria</taxon>
        <taxon>Pseudomonadati</taxon>
        <taxon>Pseudomonadota</taxon>
        <taxon>Betaproteobacteria</taxon>
        <taxon>Burkholderiales</taxon>
        <taxon>Oxalobacteraceae</taxon>
        <taxon>Telluria group</taxon>
        <taxon>Duganella</taxon>
    </lineage>
</organism>
<dbReference type="RefSeq" id="WP_070247448.1">
    <property type="nucleotide sequence ID" value="NZ_LROM01000071.1"/>
</dbReference>
<dbReference type="AlphaFoldDB" id="A0A1E7WW15"/>
<evidence type="ECO:0000313" key="2">
    <source>
        <dbReference type="Proteomes" id="UP000175989"/>
    </source>
</evidence>
<dbReference type="Proteomes" id="UP000175989">
    <property type="component" value="Unassembled WGS sequence"/>
</dbReference>
<comment type="caution">
    <text evidence="1">The sequence shown here is derived from an EMBL/GenBank/DDBJ whole genome shotgun (WGS) entry which is preliminary data.</text>
</comment>